<gene>
    <name evidence="1" type="ORF">S03H2_71893</name>
</gene>
<comment type="caution">
    <text evidence="1">The sequence shown here is derived from an EMBL/GenBank/DDBJ whole genome shotgun (WGS) entry which is preliminary data.</text>
</comment>
<protein>
    <submittedName>
        <fullName evidence="1">Uncharacterized protein</fullName>
    </submittedName>
</protein>
<proteinExistence type="predicted"/>
<organism evidence="1">
    <name type="scientific">marine sediment metagenome</name>
    <dbReference type="NCBI Taxonomy" id="412755"/>
    <lineage>
        <taxon>unclassified sequences</taxon>
        <taxon>metagenomes</taxon>
        <taxon>ecological metagenomes</taxon>
    </lineage>
</organism>
<name>X1KNZ6_9ZZZZ</name>
<sequence length="73" mass="8196">MFAIYLITPTLPLQLQAEQPQPYVKGPTLLTKSSGLPLALHQRTLSYLPGFTPSYAGGEPQLGKNHWHNQEYF</sequence>
<accession>X1KNZ6</accession>
<evidence type="ECO:0000313" key="1">
    <source>
        <dbReference type="EMBL" id="GAH95350.1"/>
    </source>
</evidence>
<dbReference type="EMBL" id="BARU01048325">
    <property type="protein sequence ID" value="GAH95350.1"/>
    <property type="molecule type" value="Genomic_DNA"/>
</dbReference>
<dbReference type="AlphaFoldDB" id="X1KNZ6"/>
<feature type="non-terminal residue" evidence="1">
    <location>
        <position position="73"/>
    </location>
</feature>
<reference evidence="1" key="1">
    <citation type="journal article" date="2014" name="Front. Microbiol.">
        <title>High frequency of phylogenetically diverse reductive dehalogenase-homologous genes in deep subseafloor sedimentary metagenomes.</title>
        <authorList>
            <person name="Kawai M."/>
            <person name="Futagami T."/>
            <person name="Toyoda A."/>
            <person name="Takaki Y."/>
            <person name="Nishi S."/>
            <person name="Hori S."/>
            <person name="Arai W."/>
            <person name="Tsubouchi T."/>
            <person name="Morono Y."/>
            <person name="Uchiyama I."/>
            <person name="Ito T."/>
            <person name="Fujiyama A."/>
            <person name="Inagaki F."/>
            <person name="Takami H."/>
        </authorList>
    </citation>
    <scope>NUCLEOTIDE SEQUENCE</scope>
    <source>
        <strain evidence="1">Expedition CK06-06</strain>
    </source>
</reference>